<dbReference type="STRING" id="1121451.DESAM_20634"/>
<name>L0RBK7_9BACT</name>
<evidence type="ECO:0000313" key="2">
    <source>
        <dbReference type="Proteomes" id="UP000010808"/>
    </source>
</evidence>
<dbReference type="KEGG" id="dhy:DESAM_20634"/>
<organism evidence="1 2">
    <name type="scientific">Maridesulfovibrio hydrothermalis AM13 = DSM 14728</name>
    <dbReference type="NCBI Taxonomy" id="1121451"/>
    <lineage>
        <taxon>Bacteria</taxon>
        <taxon>Pseudomonadati</taxon>
        <taxon>Thermodesulfobacteriota</taxon>
        <taxon>Desulfovibrionia</taxon>
        <taxon>Desulfovibrionales</taxon>
        <taxon>Desulfovibrionaceae</taxon>
        <taxon>Maridesulfovibrio</taxon>
    </lineage>
</organism>
<accession>L0RBK7</accession>
<proteinExistence type="predicted"/>
<dbReference type="Proteomes" id="UP000010808">
    <property type="component" value="Chromosome"/>
</dbReference>
<dbReference type="EMBL" id="FO203522">
    <property type="protein sequence ID" value="CCO22921.1"/>
    <property type="molecule type" value="Genomic_DNA"/>
</dbReference>
<keyword evidence="2" id="KW-1185">Reference proteome</keyword>
<gene>
    <name evidence="1" type="ORF">DESAM_20634</name>
</gene>
<dbReference type="HOGENOM" id="CLU_2952889_0_0_7"/>
<dbReference type="AlphaFoldDB" id="L0RBK7"/>
<evidence type="ECO:0000313" key="1">
    <source>
        <dbReference type="EMBL" id="CCO22921.1"/>
    </source>
</evidence>
<sequence length="59" mass="6548">MPLTDTLTPFAEYGMHPFIKGCKSQNGEYADRANILCKDEFYFIEVCLVAITDGGLRGS</sequence>
<reference evidence="1 2" key="1">
    <citation type="submission" date="2012-10" db="EMBL/GenBank/DDBJ databases">
        <authorList>
            <person name="Genoscope - CEA"/>
        </authorList>
    </citation>
    <scope>NUCLEOTIDE SEQUENCE [LARGE SCALE GENOMIC DNA]</scope>
    <source>
        <strain evidence="2">AM13 / DSM 14728</strain>
    </source>
</reference>
<protein>
    <submittedName>
        <fullName evidence="1">Uncharacterized protein</fullName>
    </submittedName>
</protein>